<reference evidence="4 5" key="1">
    <citation type="submission" date="2020-02" db="EMBL/GenBank/DDBJ databases">
        <title>Fructobacillus sp. isolated from paper mulberry of Taiwan.</title>
        <authorList>
            <person name="Lin S.-T."/>
        </authorList>
    </citation>
    <scope>NUCLEOTIDE SEQUENCE [LARGE SCALE GENOMIC DNA]</scope>
    <source>
        <strain evidence="4 5">M2-14</strain>
    </source>
</reference>
<evidence type="ECO:0000256" key="1">
    <source>
        <dbReference type="ARBA" id="ARBA00022603"/>
    </source>
</evidence>
<evidence type="ECO:0000259" key="3">
    <source>
        <dbReference type="Pfam" id="PF13649"/>
    </source>
</evidence>
<dbReference type="PANTHER" id="PTHR43861">
    <property type="entry name" value="TRANS-ACONITATE 2-METHYLTRANSFERASE-RELATED"/>
    <property type="match status" value="1"/>
</dbReference>
<feature type="domain" description="Methyltransferase" evidence="3">
    <location>
        <begin position="40"/>
        <end position="136"/>
    </location>
</feature>
<dbReference type="EMBL" id="JAAMFK010000005">
    <property type="protein sequence ID" value="MBS9338926.1"/>
    <property type="molecule type" value="Genomic_DNA"/>
</dbReference>
<dbReference type="CDD" id="cd02440">
    <property type="entry name" value="AdoMet_MTases"/>
    <property type="match status" value="1"/>
</dbReference>
<accession>A0ABS5R2P3</accession>
<dbReference type="Gene3D" id="2.20.25.110">
    <property type="entry name" value="S-adenosyl-L-methionine-dependent methyltransferases"/>
    <property type="match status" value="1"/>
</dbReference>
<dbReference type="GO" id="GO:0008168">
    <property type="term" value="F:methyltransferase activity"/>
    <property type="evidence" value="ECO:0007669"/>
    <property type="project" value="UniProtKB-KW"/>
</dbReference>
<name>A0ABS5R2P3_9LACO</name>
<dbReference type="RefSeq" id="WP_213809208.1">
    <property type="nucleotide sequence ID" value="NZ_JAAMFK010000005.1"/>
</dbReference>
<dbReference type="Pfam" id="PF13649">
    <property type="entry name" value="Methyltransf_25"/>
    <property type="match status" value="1"/>
</dbReference>
<keyword evidence="5" id="KW-1185">Reference proteome</keyword>
<dbReference type="PANTHER" id="PTHR43861:SF1">
    <property type="entry name" value="TRANS-ACONITATE 2-METHYLTRANSFERASE"/>
    <property type="match status" value="1"/>
</dbReference>
<evidence type="ECO:0000256" key="2">
    <source>
        <dbReference type="ARBA" id="ARBA00022679"/>
    </source>
</evidence>
<comment type="caution">
    <text evidence="4">The sequence shown here is derived from an EMBL/GenBank/DDBJ whole genome shotgun (WGS) entry which is preliminary data.</text>
</comment>
<organism evidence="4 5">
    <name type="scientific">Fructobacillus broussonetiae</name>
    <dbReference type="NCBI Taxonomy" id="2713173"/>
    <lineage>
        <taxon>Bacteria</taxon>
        <taxon>Bacillati</taxon>
        <taxon>Bacillota</taxon>
        <taxon>Bacilli</taxon>
        <taxon>Lactobacillales</taxon>
        <taxon>Lactobacillaceae</taxon>
        <taxon>Fructobacillus</taxon>
    </lineage>
</organism>
<dbReference type="InterPro" id="IPR041698">
    <property type="entry name" value="Methyltransf_25"/>
</dbReference>
<gene>
    <name evidence="4" type="ORF">G6R29_04710</name>
</gene>
<keyword evidence="2" id="KW-0808">Transferase</keyword>
<dbReference type="InterPro" id="IPR029063">
    <property type="entry name" value="SAM-dependent_MTases_sf"/>
</dbReference>
<dbReference type="Proteomes" id="UP001519504">
    <property type="component" value="Unassembled WGS sequence"/>
</dbReference>
<sequence>MAAEEAPYQTFASLYDELFDGELYLDWADYVKKQVPAGKILDLGGGAGRLAVLLAQAGYQVDCLDLSAPMLELAQEHAAEAKVDVRLLQADIREFSDWEEKYPTIVSFADTFNYLPSVEEFKAGLTQAYNHLEDGGTFLFDVITPKMVTESYDNFCYNNDDDPDKIFMWTAYPDVESGGYAVDHDLKFFLYREDIDAFKMVREVLHEVTYDMAFYKKALKEAGFLDIKFTADFGQKKADKKDERWFISCKKGESK</sequence>
<proteinExistence type="predicted"/>
<evidence type="ECO:0000313" key="4">
    <source>
        <dbReference type="EMBL" id="MBS9338926.1"/>
    </source>
</evidence>
<dbReference type="SUPFAM" id="SSF53335">
    <property type="entry name" value="S-adenosyl-L-methionine-dependent methyltransferases"/>
    <property type="match status" value="1"/>
</dbReference>
<protein>
    <submittedName>
        <fullName evidence="4">Class I SAM-dependent methyltransferase</fullName>
    </submittedName>
</protein>
<evidence type="ECO:0000313" key="5">
    <source>
        <dbReference type="Proteomes" id="UP001519504"/>
    </source>
</evidence>
<dbReference type="GO" id="GO:0032259">
    <property type="term" value="P:methylation"/>
    <property type="evidence" value="ECO:0007669"/>
    <property type="project" value="UniProtKB-KW"/>
</dbReference>
<keyword evidence="1 4" id="KW-0489">Methyltransferase</keyword>
<dbReference type="Gene3D" id="3.40.50.150">
    <property type="entry name" value="Vaccinia Virus protein VP39"/>
    <property type="match status" value="1"/>
</dbReference>